<dbReference type="SUPFAM" id="SSF54427">
    <property type="entry name" value="NTF2-like"/>
    <property type="match status" value="1"/>
</dbReference>
<organism evidence="2 3">
    <name type="scientific">Actinomadura rubrisoli</name>
    <dbReference type="NCBI Taxonomy" id="2530368"/>
    <lineage>
        <taxon>Bacteria</taxon>
        <taxon>Bacillati</taxon>
        <taxon>Actinomycetota</taxon>
        <taxon>Actinomycetes</taxon>
        <taxon>Streptosporangiales</taxon>
        <taxon>Thermomonosporaceae</taxon>
        <taxon>Actinomadura</taxon>
    </lineage>
</organism>
<dbReference type="EMBL" id="SMKU01000257">
    <property type="protein sequence ID" value="TDD73464.1"/>
    <property type="molecule type" value="Genomic_DNA"/>
</dbReference>
<dbReference type="RefSeq" id="WP_131900643.1">
    <property type="nucleotide sequence ID" value="NZ_SMKU01000257.1"/>
</dbReference>
<evidence type="ECO:0000313" key="2">
    <source>
        <dbReference type="EMBL" id="TDD73464.1"/>
    </source>
</evidence>
<feature type="domain" description="SnoaL-like" evidence="1">
    <location>
        <begin position="9"/>
        <end position="131"/>
    </location>
</feature>
<sequence>MAPPLSADLYVEVQTFYARQMRALDSGKLEDFAQSFTEDGVMRHVSRDDHVQGREAILAMLRAGLPAYDGFIPRHWFDKFLIETVDADTVRTDYYAMVTMTDAKGTVVLQPTCVVEDELVRVDGTLLLKSRVIRRDDLLLR</sequence>
<dbReference type="AlphaFoldDB" id="A0A4R5AQX8"/>
<name>A0A4R5AQX8_9ACTN</name>
<dbReference type="OrthoDB" id="9130903at2"/>
<dbReference type="InterPro" id="IPR032710">
    <property type="entry name" value="NTF2-like_dom_sf"/>
</dbReference>
<dbReference type="Pfam" id="PF13577">
    <property type="entry name" value="SnoaL_4"/>
    <property type="match status" value="1"/>
</dbReference>
<gene>
    <name evidence="2" type="ORF">E1298_33970</name>
</gene>
<keyword evidence="3" id="KW-1185">Reference proteome</keyword>
<proteinExistence type="predicted"/>
<protein>
    <submittedName>
        <fullName evidence="2">Nuclear transport factor 2 family protein</fullName>
    </submittedName>
</protein>
<comment type="caution">
    <text evidence="2">The sequence shown here is derived from an EMBL/GenBank/DDBJ whole genome shotgun (WGS) entry which is preliminary data.</text>
</comment>
<evidence type="ECO:0000259" key="1">
    <source>
        <dbReference type="Pfam" id="PF13577"/>
    </source>
</evidence>
<dbReference type="InterPro" id="IPR037401">
    <property type="entry name" value="SnoaL-like"/>
</dbReference>
<evidence type="ECO:0000313" key="3">
    <source>
        <dbReference type="Proteomes" id="UP000294513"/>
    </source>
</evidence>
<reference evidence="2 3" key="1">
    <citation type="submission" date="2019-03" db="EMBL/GenBank/DDBJ databases">
        <title>Draft genome sequences of novel Actinobacteria.</title>
        <authorList>
            <person name="Sahin N."/>
            <person name="Ay H."/>
            <person name="Saygin H."/>
        </authorList>
    </citation>
    <scope>NUCLEOTIDE SEQUENCE [LARGE SCALE GENOMIC DNA]</scope>
    <source>
        <strain evidence="2 3">H3C3</strain>
    </source>
</reference>
<dbReference type="Gene3D" id="3.10.450.50">
    <property type="match status" value="1"/>
</dbReference>
<dbReference type="Proteomes" id="UP000294513">
    <property type="component" value="Unassembled WGS sequence"/>
</dbReference>
<accession>A0A4R5AQX8</accession>